<evidence type="ECO:0000256" key="6">
    <source>
        <dbReference type="ARBA" id="ARBA00022598"/>
    </source>
</evidence>
<dbReference type="Pfam" id="PF03129">
    <property type="entry name" value="HGTP_anticodon"/>
    <property type="match status" value="1"/>
</dbReference>
<dbReference type="EC" id="6.1.1.15" evidence="4"/>
<organism evidence="14 15">
    <name type="scientific">Aspergillus brasiliensis (strain CBS 101740 / IMI 381727 / IBT 21946)</name>
    <dbReference type="NCBI Taxonomy" id="767769"/>
    <lineage>
        <taxon>Eukaryota</taxon>
        <taxon>Fungi</taxon>
        <taxon>Dikarya</taxon>
        <taxon>Ascomycota</taxon>
        <taxon>Pezizomycotina</taxon>
        <taxon>Eurotiomycetes</taxon>
        <taxon>Eurotiomycetidae</taxon>
        <taxon>Eurotiales</taxon>
        <taxon>Aspergillaceae</taxon>
        <taxon>Aspergillus</taxon>
        <taxon>Aspergillus subgen. Circumdati</taxon>
    </lineage>
</organism>
<dbReference type="Gene3D" id="3.30.930.10">
    <property type="entry name" value="Bira Bifunctional Protein, Domain 2"/>
    <property type="match status" value="2"/>
</dbReference>
<dbReference type="PROSITE" id="PS50862">
    <property type="entry name" value="AA_TRNA_LIGASE_II"/>
    <property type="match status" value="1"/>
</dbReference>
<dbReference type="SUPFAM" id="SSF52954">
    <property type="entry name" value="Class II aaRS ABD-related"/>
    <property type="match status" value="1"/>
</dbReference>
<dbReference type="GO" id="GO:0006433">
    <property type="term" value="P:prolyl-tRNA aminoacylation"/>
    <property type="evidence" value="ECO:0007669"/>
    <property type="project" value="InterPro"/>
</dbReference>
<dbReference type="GO" id="GO:0004827">
    <property type="term" value="F:proline-tRNA ligase activity"/>
    <property type="evidence" value="ECO:0007669"/>
    <property type="project" value="UniProtKB-EC"/>
</dbReference>
<proteinExistence type="inferred from homology"/>
<gene>
    <name evidence="14" type="ORF">ASPBRDRAFT_64514</name>
</gene>
<keyword evidence="10" id="KW-0030">Aminoacyl-tRNA synthetase</keyword>
<evidence type="ECO:0000256" key="7">
    <source>
        <dbReference type="ARBA" id="ARBA00022741"/>
    </source>
</evidence>
<evidence type="ECO:0000256" key="12">
    <source>
        <dbReference type="ARBA" id="ARBA00047671"/>
    </source>
</evidence>
<dbReference type="InterPro" id="IPR002316">
    <property type="entry name" value="Pro-tRNA-ligase_IIa"/>
</dbReference>
<dbReference type="STRING" id="767769.A0A1L9UQN7"/>
<reference evidence="15" key="1">
    <citation type="journal article" date="2017" name="Genome Biol.">
        <title>Comparative genomics reveals high biological diversity and specific adaptations in the industrially and medically important fungal genus Aspergillus.</title>
        <authorList>
            <person name="de Vries R.P."/>
            <person name="Riley R."/>
            <person name="Wiebenga A."/>
            <person name="Aguilar-Osorio G."/>
            <person name="Amillis S."/>
            <person name="Uchima C.A."/>
            <person name="Anderluh G."/>
            <person name="Asadollahi M."/>
            <person name="Askin M."/>
            <person name="Barry K."/>
            <person name="Battaglia E."/>
            <person name="Bayram O."/>
            <person name="Benocci T."/>
            <person name="Braus-Stromeyer S.A."/>
            <person name="Caldana C."/>
            <person name="Canovas D."/>
            <person name="Cerqueira G.C."/>
            <person name="Chen F."/>
            <person name="Chen W."/>
            <person name="Choi C."/>
            <person name="Clum A."/>
            <person name="Dos Santos R.A."/>
            <person name="Damasio A.R."/>
            <person name="Diallinas G."/>
            <person name="Emri T."/>
            <person name="Fekete E."/>
            <person name="Flipphi M."/>
            <person name="Freyberg S."/>
            <person name="Gallo A."/>
            <person name="Gournas C."/>
            <person name="Habgood R."/>
            <person name="Hainaut M."/>
            <person name="Harispe M.L."/>
            <person name="Henrissat B."/>
            <person name="Hilden K.S."/>
            <person name="Hope R."/>
            <person name="Hossain A."/>
            <person name="Karabika E."/>
            <person name="Karaffa L."/>
            <person name="Karanyi Z."/>
            <person name="Krasevec N."/>
            <person name="Kuo A."/>
            <person name="Kusch H."/>
            <person name="LaButti K."/>
            <person name="Lagendijk E.L."/>
            <person name="Lapidus A."/>
            <person name="Levasseur A."/>
            <person name="Lindquist E."/>
            <person name="Lipzen A."/>
            <person name="Logrieco A.F."/>
            <person name="MacCabe A."/>
            <person name="Maekelae M.R."/>
            <person name="Malavazi I."/>
            <person name="Melin P."/>
            <person name="Meyer V."/>
            <person name="Mielnichuk N."/>
            <person name="Miskei M."/>
            <person name="Molnar A.P."/>
            <person name="Mule G."/>
            <person name="Ngan C.Y."/>
            <person name="Orejas M."/>
            <person name="Orosz E."/>
            <person name="Ouedraogo J.P."/>
            <person name="Overkamp K.M."/>
            <person name="Park H.-S."/>
            <person name="Perrone G."/>
            <person name="Piumi F."/>
            <person name="Punt P.J."/>
            <person name="Ram A.F."/>
            <person name="Ramon A."/>
            <person name="Rauscher S."/>
            <person name="Record E."/>
            <person name="Riano-Pachon D.M."/>
            <person name="Robert V."/>
            <person name="Roehrig J."/>
            <person name="Ruller R."/>
            <person name="Salamov A."/>
            <person name="Salih N.S."/>
            <person name="Samson R.A."/>
            <person name="Sandor E."/>
            <person name="Sanguinetti M."/>
            <person name="Schuetze T."/>
            <person name="Sepcic K."/>
            <person name="Shelest E."/>
            <person name="Sherlock G."/>
            <person name="Sophianopoulou V."/>
            <person name="Squina F.M."/>
            <person name="Sun H."/>
            <person name="Susca A."/>
            <person name="Todd R.B."/>
            <person name="Tsang A."/>
            <person name="Unkles S.E."/>
            <person name="van de Wiele N."/>
            <person name="van Rossen-Uffink D."/>
            <person name="Oliveira J.V."/>
            <person name="Vesth T.C."/>
            <person name="Visser J."/>
            <person name="Yu J.-H."/>
            <person name="Zhou M."/>
            <person name="Andersen M.R."/>
            <person name="Archer D.B."/>
            <person name="Baker S.E."/>
            <person name="Benoit I."/>
            <person name="Brakhage A.A."/>
            <person name="Braus G.H."/>
            <person name="Fischer R."/>
            <person name="Frisvad J.C."/>
            <person name="Goldman G.H."/>
            <person name="Houbraken J."/>
            <person name="Oakley B."/>
            <person name="Pocsi I."/>
            <person name="Scazzocchio C."/>
            <person name="Seiboth B."/>
            <person name="vanKuyk P.A."/>
            <person name="Wortman J."/>
            <person name="Dyer P.S."/>
            <person name="Grigoriev I.V."/>
        </authorList>
    </citation>
    <scope>NUCLEOTIDE SEQUENCE [LARGE SCALE GENOMIC DNA]</scope>
    <source>
        <strain evidence="15">CBS 101740 / IMI 381727 / IBT 21946</strain>
    </source>
</reference>
<evidence type="ECO:0000256" key="5">
    <source>
        <dbReference type="ARBA" id="ARBA00022490"/>
    </source>
</evidence>
<comment type="subcellular location">
    <subcellularLocation>
        <location evidence="1">Cytoplasm</location>
    </subcellularLocation>
</comment>
<name>A0A1L9UQN7_ASPBC</name>
<dbReference type="InterPro" id="IPR050062">
    <property type="entry name" value="Pro-tRNA_synthetase"/>
</dbReference>
<dbReference type="FunFam" id="3.30.930.10:FF:000066">
    <property type="entry name" value="Proline--tRNA ligase"/>
    <property type="match status" value="1"/>
</dbReference>
<feature type="domain" description="Aminoacyl-transfer RNA synthetases class-II family profile" evidence="13">
    <location>
        <begin position="87"/>
        <end position="537"/>
    </location>
</feature>
<evidence type="ECO:0000256" key="3">
    <source>
        <dbReference type="ARBA" id="ARBA00011738"/>
    </source>
</evidence>
<dbReference type="PRINTS" id="PR01046">
    <property type="entry name" value="TRNASYNTHPRO"/>
</dbReference>
<comment type="catalytic activity">
    <reaction evidence="12">
        <text>tRNA(Pro) + L-proline + ATP = L-prolyl-tRNA(Pro) + AMP + diphosphate</text>
        <dbReference type="Rhea" id="RHEA:14305"/>
        <dbReference type="Rhea" id="RHEA-COMP:9700"/>
        <dbReference type="Rhea" id="RHEA-COMP:9702"/>
        <dbReference type="ChEBI" id="CHEBI:30616"/>
        <dbReference type="ChEBI" id="CHEBI:33019"/>
        <dbReference type="ChEBI" id="CHEBI:60039"/>
        <dbReference type="ChEBI" id="CHEBI:78442"/>
        <dbReference type="ChEBI" id="CHEBI:78532"/>
        <dbReference type="ChEBI" id="CHEBI:456215"/>
        <dbReference type="EC" id="6.1.1.15"/>
    </reaction>
</comment>
<dbReference type="InterPro" id="IPR004500">
    <property type="entry name" value="Pro-tRNA-synth_IIa_bac-type"/>
</dbReference>
<sequence length="635" mass="70901">MISGFRPVSGRYSATCRAYFGIARFHRTSKCAFHVDGRSRVSNFWIPTGGITKKPVQGEKEDANDLLIRGGFLRQAYSGIFHMLPLGLRVQDKLERLIDKHMRSVGASKVSLSSLSAQELWEQSGRLKEGSEIFRFQDRKESRFLLAPTHEEEITTLVGHLTKSYRDLPVRVYQISRKYRDEQRPRQGLLRGREFIMKDLYTFDYNAENALKTYTAVKKAYTELFDELKIPYLVAAADSGNMGGSLSHEFHFASNKGEDTVISCSSCDSVYNEELADGKAHNIDDQQAQVGHASGFDTGEVSGESAKAVSVGLWMAISQDKNTLLRCWYPQYTLKDPSQPPAEREVNSHAVKSIAKAAGIDLDISIENPLEQWATHIQSEEASGQRPRVLDVYDSYVRAYKRPPLTDTLDGISRAVEDIDFSKLDRFPGTNNYLNLVRVHEGDQCSKCGQGLTKTHKATELGHTFHLGTRYSDVLQASVVVDRAHLDASDRSSSSQKDQIVPMQMGCHGIGVSRMISAVADNLADSKGLNWPRAIAPYEVIVVPAKGLEEEAEKIYDALTSEATTALDVILDDRDKQMGWKLGDADLIGYPVIVVVGKGWKKQRTLEVQCRRLEVREDVALEALPEFVGSLLEKL</sequence>
<dbReference type="GO" id="GO:0005739">
    <property type="term" value="C:mitochondrion"/>
    <property type="evidence" value="ECO:0007669"/>
    <property type="project" value="TreeGrafter"/>
</dbReference>
<comment type="subunit">
    <text evidence="3">Homodimer.</text>
</comment>
<dbReference type="Proteomes" id="UP000184499">
    <property type="component" value="Unassembled WGS sequence"/>
</dbReference>
<dbReference type="OMA" id="NCDYAAN"/>
<dbReference type="RefSeq" id="XP_067481124.1">
    <property type="nucleotide sequence ID" value="XM_067628475.1"/>
</dbReference>
<dbReference type="NCBIfam" id="TIGR00409">
    <property type="entry name" value="proS_fam_II"/>
    <property type="match status" value="1"/>
</dbReference>
<dbReference type="EMBL" id="KV878682">
    <property type="protein sequence ID" value="OJJ73876.1"/>
    <property type="molecule type" value="Genomic_DNA"/>
</dbReference>
<keyword evidence="15" id="KW-1185">Reference proteome</keyword>
<evidence type="ECO:0000256" key="10">
    <source>
        <dbReference type="ARBA" id="ARBA00023146"/>
    </source>
</evidence>
<dbReference type="SUPFAM" id="SSF55681">
    <property type="entry name" value="Class II aaRS and biotin synthetases"/>
    <property type="match status" value="1"/>
</dbReference>
<evidence type="ECO:0000259" key="13">
    <source>
        <dbReference type="PROSITE" id="PS50862"/>
    </source>
</evidence>
<keyword evidence="5" id="KW-0963">Cytoplasm</keyword>
<dbReference type="GO" id="GO:0005524">
    <property type="term" value="F:ATP binding"/>
    <property type="evidence" value="ECO:0007669"/>
    <property type="project" value="UniProtKB-KW"/>
</dbReference>
<evidence type="ECO:0000256" key="8">
    <source>
        <dbReference type="ARBA" id="ARBA00022840"/>
    </source>
</evidence>
<dbReference type="GeneID" id="93580963"/>
<dbReference type="InterPro" id="IPR006195">
    <property type="entry name" value="aa-tRNA-synth_II"/>
</dbReference>
<evidence type="ECO:0000313" key="15">
    <source>
        <dbReference type="Proteomes" id="UP000184499"/>
    </source>
</evidence>
<dbReference type="InterPro" id="IPR004154">
    <property type="entry name" value="Anticodon-bd"/>
</dbReference>
<dbReference type="InterPro" id="IPR044140">
    <property type="entry name" value="ProRS_anticodon_short"/>
</dbReference>
<dbReference type="VEuPathDB" id="FungiDB:ASPBRDRAFT_64514"/>
<evidence type="ECO:0000256" key="11">
    <source>
        <dbReference type="ARBA" id="ARBA00029731"/>
    </source>
</evidence>
<evidence type="ECO:0000256" key="1">
    <source>
        <dbReference type="ARBA" id="ARBA00004496"/>
    </source>
</evidence>
<evidence type="ECO:0000256" key="4">
    <source>
        <dbReference type="ARBA" id="ARBA00012831"/>
    </source>
</evidence>
<dbReference type="Pfam" id="PF00587">
    <property type="entry name" value="tRNA-synt_2b"/>
    <property type="match status" value="1"/>
</dbReference>
<dbReference type="PANTHER" id="PTHR42753">
    <property type="entry name" value="MITOCHONDRIAL RIBOSOME PROTEIN L39/PROLYL-TRNA LIGASE FAMILY MEMBER"/>
    <property type="match status" value="1"/>
</dbReference>
<dbReference type="InterPro" id="IPR045864">
    <property type="entry name" value="aa-tRNA-synth_II/BPL/LPL"/>
</dbReference>
<protein>
    <recommendedName>
        <fullName evidence="4">proline--tRNA ligase</fullName>
        <ecNumber evidence="4">6.1.1.15</ecNumber>
    </recommendedName>
    <alternativeName>
        <fullName evidence="11">Prolyl-tRNA synthetase</fullName>
    </alternativeName>
</protein>
<dbReference type="InterPro" id="IPR002314">
    <property type="entry name" value="aa-tRNA-synt_IIb"/>
</dbReference>
<keyword evidence="6" id="KW-0436">Ligase</keyword>
<dbReference type="FunFam" id="3.30.930.10:FF:000125">
    <property type="entry name" value="Prolyl-tRNA synthetase"/>
    <property type="match status" value="1"/>
</dbReference>
<keyword evidence="8" id="KW-0067">ATP-binding</keyword>
<dbReference type="InterPro" id="IPR036621">
    <property type="entry name" value="Anticodon-bd_dom_sf"/>
</dbReference>
<comment type="similarity">
    <text evidence="2">Belongs to the class-II aminoacyl-tRNA synthetase family.</text>
</comment>
<evidence type="ECO:0000256" key="2">
    <source>
        <dbReference type="ARBA" id="ARBA00008226"/>
    </source>
</evidence>
<dbReference type="PANTHER" id="PTHR42753:SF2">
    <property type="entry name" value="PROLINE--TRNA LIGASE"/>
    <property type="match status" value="1"/>
</dbReference>
<evidence type="ECO:0000256" key="9">
    <source>
        <dbReference type="ARBA" id="ARBA00022917"/>
    </source>
</evidence>
<accession>A0A1L9UQN7</accession>
<keyword evidence="9" id="KW-0648">Protein biosynthesis</keyword>
<keyword evidence="7" id="KW-0547">Nucleotide-binding</keyword>
<dbReference type="OrthoDB" id="10267474at2759"/>
<dbReference type="CDD" id="cd00861">
    <property type="entry name" value="ProRS_anticodon_short"/>
    <property type="match status" value="1"/>
</dbReference>
<dbReference type="AlphaFoldDB" id="A0A1L9UQN7"/>
<dbReference type="Gene3D" id="3.40.50.800">
    <property type="entry name" value="Anticodon-binding domain"/>
    <property type="match status" value="1"/>
</dbReference>
<dbReference type="FunFam" id="3.40.50.800:FF:000035">
    <property type="entry name" value="Prolyl-tRNA synthetase"/>
    <property type="match status" value="1"/>
</dbReference>
<evidence type="ECO:0000313" key="14">
    <source>
        <dbReference type="EMBL" id="OJJ73876.1"/>
    </source>
</evidence>